<dbReference type="Proteomes" id="UP000031488">
    <property type="component" value="Unassembled WGS sequence"/>
</dbReference>
<feature type="transmembrane region" description="Helical" evidence="2">
    <location>
        <begin position="207"/>
        <end position="227"/>
    </location>
</feature>
<organism evidence="3 4">
    <name type="scientific">Brevibacterium linens</name>
    <dbReference type="NCBI Taxonomy" id="1703"/>
    <lineage>
        <taxon>Bacteria</taxon>
        <taxon>Bacillati</taxon>
        <taxon>Actinomycetota</taxon>
        <taxon>Actinomycetes</taxon>
        <taxon>Micrococcales</taxon>
        <taxon>Brevibacteriaceae</taxon>
        <taxon>Brevibacterium</taxon>
    </lineage>
</organism>
<dbReference type="OrthoDB" id="4807720at2"/>
<dbReference type="AlphaFoldDB" id="A0A0B9AN13"/>
<feature type="region of interest" description="Disordered" evidence="1">
    <location>
        <begin position="243"/>
        <end position="266"/>
    </location>
</feature>
<keyword evidence="2" id="KW-0812">Transmembrane</keyword>
<feature type="transmembrane region" description="Helical" evidence="2">
    <location>
        <begin position="178"/>
        <end position="201"/>
    </location>
</feature>
<accession>A0A0B9AN13</accession>
<evidence type="ECO:0000313" key="4">
    <source>
        <dbReference type="Proteomes" id="UP000031488"/>
    </source>
</evidence>
<comment type="caution">
    <text evidence="3">The sequence shown here is derived from an EMBL/GenBank/DDBJ whole genome shotgun (WGS) entry which is preliminary data.</text>
</comment>
<feature type="transmembrane region" description="Helical" evidence="2">
    <location>
        <begin position="104"/>
        <end position="126"/>
    </location>
</feature>
<feature type="transmembrane region" description="Helical" evidence="2">
    <location>
        <begin position="146"/>
        <end position="166"/>
    </location>
</feature>
<sequence>MKFRHSSFGMIVFFGLFIAGFSLIAFASTNAGVAPKHGLDEFGGDRYLAPPVIFGILLSMHSVAIGALAIASGDDHPDRTEATPHAPRQPGSFTRFVRAPLPRVLLVGPIWAVCSLVALFIGHTFAADSGAPGTVWGDLTGNPLSALSIVFLCWATANMCFAWSSLAEAFNRDRRSVYLTVLTCGLCLGPLTAGIFGYFGLATLPTVIAFPLGLVFLIVSTALLIPLRWWAIRRVDRFDHGERQPAGSRRGFGRTPQPPEDALQPGERILTSYLGETFNRSSDASTADPQMLVLTDRRIFRASIIAPGHTFVLEQAEPGQLSGGASERRSNHVITTVLFNGRQPMSVSGGTAEASRRFAEAITVLARTGRLPR</sequence>
<reference evidence="3 4" key="1">
    <citation type="submission" date="2014-11" db="EMBL/GenBank/DDBJ databases">
        <title>Draft Genome Sequence of Brevibacterium linens AE038-8.</title>
        <authorList>
            <person name="Maizel D."/>
            <person name="Utturkar S.M."/>
            <person name="Brown S.D."/>
            <person name="Ferrero M."/>
            <person name="Rosen B.P."/>
        </authorList>
    </citation>
    <scope>NUCLEOTIDE SEQUENCE [LARGE SCALE GENOMIC DNA]</scope>
    <source>
        <strain evidence="3 4">AE038-8</strain>
    </source>
</reference>
<gene>
    <name evidence="3" type="ORF">AE0388_2752</name>
</gene>
<name>A0A0B9AN13_BRELN</name>
<evidence type="ECO:0000313" key="3">
    <source>
        <dbReference type="EMBL" id="KHS50680.1"/>
    </source>
</evidence>
<protein>
    <submittedName>
        <fullName evidence="3">Uncharacterized protein</fullName>
    </submittedName>
</protein>
<proteinExistence type="predicted"/>
<evidence type="ECO:0000256" key="1">
    <source>
        <dbReference type="SAM" id="MobiDB-lite"/>
    </source>
</evidence>
<feature type="transmembrane region" description="Helical" evidence="2">
    <location>
        <begin position="47"/>
        <end position="71"/>
    </location>
</feature>
<keyword evidence="2" id="KW-0472">Membrane</keyword>
<keyword evidence="4" id="KW-1185">Reference proteome</keyword>
<dbReference type="EMBL" id="JTJZ01000022">
    <property type="protein sequence ID" value="KHS50680.1"/>
    <property type="molecule type" value="Genomic_DNA"/>
</dbReference>
<keyword evidence="2" id="KW-1133">Transmembrane helix</keyword>
<dbReference type="PATRIC" id="fig|1703.6.peg.2697"/>
<dbReference type="RefSeq" id="WP_039211437.1">
    <property type="nucleotide sequence ID" value="NZ_JTJZ01000022.1"/>
</dbReference>
<evidence type="ECO:0000256" key="2">
    <source>
        <dbReference type="SAM" id="Phobius"/>
    </source>
</evidence>